<comment type="caution">
    <text evidence="1">The sequence shown here is derived from an EMBL/GenBank/DDBJ whole genome shotgun (WGS) entry which is preliminary data.</text>
</comment>
<reference evidence="1 2" key="1">
    <citation type="journal article" date="2022" name="Plant J.">
        <title>Chromosome-level genome of Camellia lanceoleosa provides a valuable resource for understanding genome evolution and self-incompatibility.</title>
        <authorList>
            <person name="Gong W."/>
            <person name="Xiao S."/>
            <person name="Wang L."/>
            <person name="Liao Z."/>
            <person name="Chang Y."/>
            <person name="Mo W."/>
            <person name="Hu G."/>
            <person name="Li W."/>
            <person name="Zhao G."/>
            <person name="Zhu H."/>
            <person name="Hu X."/>
            <person name="Ji K."/>
            <person name="Xiang X."/>
            <person name="Song Q."/>
            <person name="Yuan D."/>
            <person name="Jin S."/>
            <person name="Zhang L."/>
        </authorList>
    </citation>
    <scope>NUCLEOTIDE SEQUENCE [LARGE SCALE GENOMIC DNA]</scope>
    <source>
        <strain evidence="1">SQ_2022a</strain>
    </source>
</reference>
<accession>A0ACC0FKP7</accession>
<dbReference type="EMBL" id="CM045771">
    <property type="protein sequence ID" value="KAI7988687.1"/>
    <property type="molecule type" value="Genomic_DNA"/>
</dbReference>
<protein>
    <submittedName>
        <fullName evidence="1">Uncharacterized protein</fullName>
    </submittedName>
</protein>
<keyword evidence="2" id="KW-1185">Reference proteome</keyword>
<organism evidence="1 2">
    <name type="scientific">Camellia lanceoleosa</name>
    <dbReference type="NCBI Taxonomy" id="1840588"/>
    <lineage>
        <taxon>Eukaryota</taxon>
        <taxon>Viridiplantae</taxon>
        <taxon>Streptophyta</taxon>
        <taxon>Embryophyta</taxon>
        <taxon>Tracheophyta</taxon>
        <taxon>Spermatophyta</taxon>
        <taxon>Magnoliopsida</taxon>
        <taxon>eudicotyledons</taxon>
        <taxon>Gunneridae</taxon>
        <taxon>Pentapetalae</taxon>
        <taxon>asterids</taxon>
        <taxon>Ericales</taxon>
        <taxon>Theaceae</taxon>
        <taxon>Camellia</taxon>
    </lineage>
</organism>
<dbReference type="Proteomes" id="UP001060215">
    <property type="component" value="Chromosome 14"/>
</dbReference>
<proteinExistence type="predicted"/>
<evidence type="ECO:0000313" key="2">
    <source>
        <dbReference type="Proteomes" id="UP001060215"/>
    </source>
</evidence>
<evidence type="ECO:0000313" key="1">
    <source>
        <dbReference type="EMBL" id="KAI7988687.1"/>
    </source>
</evidence>
<sequence length="231" mass="24922">MMTMEVEAAVVGNDGGGRGKGENVRGSGSEDVSGGENNSESGRRCQLRSPAMTTVEAVVIDNGRDGDGHWWKNIFRRIFNGVWNGNGVHISIDEFHNGNYVSVPAIVFCPVCKFSTGECILCRASLAQMEKKCIPCCNMHLDCEGNRRSTSLLHTHPGYGAAMVIGASSSFLTTKLVTQLGLLRLGFLTSLLPAEAPDQKNAVAQDLHDQEEASEEDEAEQADPSLDPHED</sequence>
<gene>
    <name evidence="1" type="ORF">LOK49_LG13G02732</name>
</gene>
<name>A0ACC0FKP7_9ERIC</name>